<evidence type="ECO:0000256" key="1">
    <source>
        <dbReference type="ARBA" id="ARBA00023172"/>
    </source>
</evidence>
<dbReference type="AlphaFoldDB" id="A0A7J0CJV1"/>
<keyword evidence="1" id="KW-0233">DNA recombination</keyword>
<dbReference type="GO" id="GO:0015074">
    <property type="term" value="P:DNA integration"/>
    <property type="evidence" value="ECO:0007669"/>
    <property type="project" value="InterPro"/>
</dbReference>
<evidence type="ECO:0000313" key="3">
    <source>
        <dbReference type="Proteomes" id="UP000498740"/>
    </source>
</evidence>
<dbReference type="SUPFAM" id="SSF56349">
    <property type="entry name" value="DNA breaking-rejoining enzymes"/>
    <property type="match status" value="1"/>
</dbReference>
<proteinExistence type="predicted"/>
<organism evidence="2 3">
    <name type="scientific">Streptomyces microflavus</name>
    <name type="common">Streptomyces lipmanii</name>
    <dbReference type="NCBI Taxonomy" id="1919"/>
    <lineage>
        <taxon>Bacteria</taxon>
        <taxon>Bacillati</taxon>
        <taxon>Actinomycetota</taxon>
        <taxon>Actinomycetes</taxon>
        <taxon>Kitasatosporales</taxon>
        <taxon>Streptomycetaceae</taxon>
        <taxon>Streptomyces</taxon>
    </lineage>
</organism>
<dbReference type="InterPro" id="IPR011010">
    <property type="entry name" value="DNA_brk_join_enz"/>
</dbReference>
<dbReference type="GO" id="GO:0006310">
    <property type="term" value="P:DNA recombination"/>
    <property type="evidence" value="ECO:0007669"/>
    <property type="project" value="UniProtKB-KW"/>
</dbReference>
<accession>A0A7J0CJV1</accession>
<name>A0A7J0CJV1_STRMI</name>
<dbReference type="GO" id="GO:0003677">
    <property type="term" value="F:DNA binding"/>
    <property type="evidence" value="ECO:0007669"/>
    <property type="project" value="InterPro"/>
</dbReference>
<dbReference type="EMBL" id="BLWD01000001">
    <property type="protein sequence ID" value="GFN02194.1"/>
    <property type="molecule type" value="Genomic_DNA"/>
</dbReference>
<sequence length="835" mass="91237">MASAPLPRVAVEPERVIVEAVLAAEPDLSAPLVEAILVATVKRRPARRELAEALMADPGLLTSGRPEGPRAVERLIRALLDQGAVNLKLPCCARCGNERPLKAWDGDQRICGSCLARRIAVANPCVICGSRNFSGRDHLGRPRCRRHTPDEGLDVLTDLCKRISVLAPGLSHLDIADAVRTADSSRNGQTRLLRALNKVPGLLSGDGAHGPPRTIRLIKALADRGASALVIPPCPFCHRDVPLSHTRQDLRCCTLCWRATRTQECSRCHRERWIASRTADGAPLCGPCGQTDIINQLPCTSCGNTAHIVQRTEDQALCQRCYQRPTTTCSTCGQLRPCYYATTSTPRCGPCHSKAQPHKVCTSCGTERRAVYRTPAGDPLCTPCGAPRVPCVTCGHTRRVAGRTAQGEPLCEGCWERHPRARRPCTTCGAVERLYHHGLCTACAAQQTLLSLLTGPDGAVREDLTPSLHAMRLLPPAAVLRWLRGVPALRAILKELASAQGPVTHQTLDLCHPPKVVSALRAVLVAGGALPDRDEHLAALEQWLPRTYARIENTADRKSLRNYTAWNPMRRLRRLPSGKKVTHGQADAVRHEIRNAVRLLEWLRAQDLALRDCTQDHLDAWLADGPDARALVRSFLLWAHRHGHARPLDAPSLNSNAAVNLIARDQRWSMVRHLVQTTSLDVVDRAAGLLLLLFGQPPSRIIQLTTDHVVDHGDKITIRLGRTPAELPAPLDDLIRQLVDRRQGHAAARPAEESKWLFPGGLVGRPLSPAHLSKRLKAAGVRPRLARNTALMDIASELPAAVVSRLLGVHQNTADAWRLESEGPGAAYAADLIRR</sequence>
<comment type="caution">
    <text evidence="2">The sequence shown here is derived from an EMBL/GenBank/DDBJ whole genome shotgun (WGS) entry which is preliminary data.</text>
</comment>
<dbReference type="Gene3D" id="1.10.443.10">
    <property type="entry name" value="Intergrase catalytic core"/>
    <property type="match status" value="1"/>
</dbReference>
<dbReference type="RefSeq" id="WP_229887735.1">
    <property type="nucleotide sequence ID" value="NZ_BMUG01000008.1"/>
</dbReference>
<evidence type="ECO:0008006" key="4">
    <source>
        <dbReference type="Google" id="ProtNLM"/>
    </source>
</evidence>
<dbReference type="Proteomes" id="UP000498740">
    <property type="component" value="Unassembled WGS sequence"/>
</dbReference>
<protein>
    <recommendedName>
        <fullName evidence="4">Site-specific recombinase XerD</fullName>
    </recommendedName>
</protein>
<gene>
    <name evidence="2" type="ORF">Smic_07500</name>
</gene>
<evidence type="ECO:0000313" key="2">
    <source>
        <dbReference type="EMBL" id="GFN02194.1"/>
    </source>
</evidence>
<reference evidence="2 3" key="1">
    <citation type="submission" date="2020-05" db="EMBL/GenBank/DDBJ databases">
        <title>Whole genome shotgun sequence of Streptomyces microflavus NBRC 13062.</title>
        <authorList>
            <person name="Komaki H."/>
            <person name="Tamura T."/>
        </authorList>
    </citation>
    <scope>NUCLEOTIDE SEQUENCE [LARGE SCALE GENOMIC DNA]</scope>
    <source>
        <strain evidence="2 3">NBRC 13062</strain>
    </source>
</reference>
<dbReference type="InterPro" id="IPR013762">
    <property type="entry name" value="Integrase-like_cat_sf"/>
</dbReference>